<organism evidence="1 2">
    <name type="scientific">Cytospora schulzeri</name>
    <dbReference type="NCBI Taxonomy" id="448051"/>
    <lineage>
        <taxon>Eukaryota</taxon>
        <taxon>Fungi</taxon>
        <taxon>Dikarya</taxon>
        <taxon>Ascomycota</taxon>
        <taxon>Pezizomycotina</taxon>
        <taxon>Sordariomycetes</taxon>
        <taxon>Sordariomycetidae</taxon>
        <taxon>Diaporthales</taxon>
        <taxon>Cytosporaceae</taxon>
        <taxon>Cytospora</taxon>
    </lineage>
</organism>
<name>A0A423WY95_9PEZI</name>
<proteinExistence type="predicted"/>
<sequence length="64" mass="7258">MPSIFVIALSGLLSTYMFLRALMHFTQDANEPLAIDTSIPFISPIISMWRKGSKYWDGMQTGLF</sequence>
<dbReference type="AlphaFoldDB" id="A0A423WY95"/>
<keyword evidence="2" id="KW-1185">Reference proteome</keyword>
<dbReference type="Proteomes" id="UP000283895">
    <property type="component" value="Unassembled WGS sequence"/>
</dbReference>
<accession>A0A423WY95</accession>
<evidence type="ECO:0000313" key="2">
    <source>
        <dbReference type="Proteomes" id="UP000283895"/>
    </source>
</evidence>
<dbReference type="OrthoDB" id="3366823at2759"/>
<dbReference type="EMBL" id="LKEA01000006">
    <property type="protein sequence ID" value="ROW08456.1"/>
    <property type="molecule type" value="Genomic_DNA"/>
</dbReference>
<gene>
    <name evidence="1" type="ORF">VMCG_03180</name>
</gene>
<evidence type="ECO:0000313" key="1">
    <source>
        <dbReference type="EMBL" id="ROW08456.1"/>
    </source>
</evidence>
<reference evidence="1 2" key="1">
    <citation type="submission" date="2015-09" db="EMBL/GenBank/DDBJ databases">
        <title>Host preference determinants of Valsa canker pathogens revealed by comparative genomics.</title>
        <authorList>
            <person name="Yin Z."/>
            <person name="Huang L."/>
        </authorList>
    </citation>
    <scope>NUCLEOTIDE SEQUENCE [LARGE SCALE GENOMIC DNA]</scope>
    <source>
        <strain evidence="1 2">03-1</strain>
    </source>
</reference>
<comment type="caution">
    <text evidence="1">The sequence shown here is derived from an EMBL/GenBank/DDBJ whole genome shotgun (WGS) entry which is preliminary data.</text>
</comment>
<protein>
    <submittedName>
        <fullName evidence="1">Uncharacterized protein</fullName>
    </submittedName>
</protein>